<feature type="compositionally biased region" description="Acidic residues" evidence="5">
    <location>
        <begin position="180"/>
        <end position="210"/>
    </location>
</feature>
<dbReference type="InterPro" id="IPR039924">
    <property type="entry name" value="ICln/Lot5/Saf5"/>
</dbReference>
<feature type="compositionally biased region" description="Acidic residues" evidence="5">
    <location>
        <begin position="120"/>
        <end position="135"/>
    </location>
</feature>
<dbReference type="Gene3D" id="2.30.29.30">
    <property type="entry name" value="Pleckstrin-homology domain (PH domain)/Phosphotyrosine-binding domain (PTB)"/>
    <property type="match status" value="1"/>
</dbReference>
<dbReference type="STRING" id="70667.A0A0X3NXF0"/>
<dbReference type="EMBL" id="GEEE01018990">
    <property type="protein sequence ID" value="JAP44235.1"/>
    <property type="molecule type" value="Transcribed_RNA"/>
</dbReference>
<feature type="region of interest" description="Disordered" evidence="5">
    <location>
        <begin position="162"/>
        <end position="210"/>
    </location>
</feature>
<dbReference type="EMBL" id="UYSU01034580">
    <property type="protein sequence ID" value="VDL94683.1"/>
    <property type="molecule type" value="Genomic_DNA"/>
</dbReference>
<evidence type="ECO:0000313" key="9">
    <source>
        <dbReference type="WBParaSite" id="SSLN_0000862801-mRNA-1"/>
    </source>
</evidence>
<proteinExistence type="predicted"/>
<accession>A0A0X3NXF0</accession>
<evidence type="ECO:0000313" key="7">
    <source>
        <dbReference type="EMBL" id="VDL94683.1"/>
    </source>
</evidence>
<dbReference type="WBParaSite" id="SSLN_0000862801-mRNA-1">
    <property type="protein sequence ID" value="SSLN_0000862801-mRNA-1"/>
    <property type="gene ID" value="SSLN_0000862801"/>
</dbReference>
<evidence type="ECO:0000313" key="8">
    <source>
        <dbReference type="Proteomes" id="UP000275846"/>
    </source>
</evidence>
<keyword evidence="8" id="KW-1185">Reference proteome</keyword>
<dbReference type="PANTHER" id="PTHR21399:SF0">
    <property type="entry name" value="METHYLOSOME SUBUNIT PICLN"/>
    <property type="match status" value="1"/>
</dbReference>
<reference evidence="9" key="2">
    <citation type="submission" date="2016-06" db="UniProtKB">
        <authorList>
            <consortium name="WormBaseParasite"/>
        </authorList>
    </citation>
    <scope>IDENTIFICATION</scope>
</reference>
<evidence type="ECO:0000256" key="5">
    <source>
        <dbReference type="SAM" id="MobiDB-lite"/>
    </source>
</evidence>
<organism evidence="6">
    <name type="scientific">Schistocephalus solidus</name>
    <name type="common">Tapeworm</name>
    <dbReference type="NCBI Taxonomy" id="70667"/>
    <lineage>
        <taxon>Eukaryota</taxon>
        <taxon>Metazoa</taxon>
        <taxon>Spiralia</taxon>
        <taxon>Lophotrochozoa</taxon>
        <taxon>Platyhelminthes</taxon>
        <taxon>Cestoda</taxon>
        <taxon>Eucestoda</taxon>
        <taxon>Diphyllobothriidea</taxon>
        <taxon>Diphyllobothriidae</taxon>
        <taxon>Schistocephalus</taxon>
    </lineage>
</organism>
<dbReference type="Proteomes" id="UP000275846">
    <property type="component" value="Unassembled WGS sequence"/>
</dbReference>
<dbReference type="GO" id="GO:0034715">
    <property type="term" value="C:pICln-Sm protein complex"/>
    <property type="evidence" value="ECO:0007669"/>
    <property type="project" value="TreeGrafter"/>
</dbReference>
<sequence length="210" mass="22957">MIDVNAVGEPGVHLIKDNISLYEDAKLLDRGSIIISESSVTWRGNSRQFSLPYPSICLHAISQNPYGGAENVRFPQPHLFVMVEGEHVWSTGEPEVHVGGDVEMADNGTNHNAGGGSSTDSDENGDSDFVNDDEQPTAVLRFVPSDQRALEEMYTAIADCQALNPDPEDFSESELNGLNELEEEEEEQQECADAEAIEDGEIDPENFTDA</sequence>
<dbReference type="Pfam" id="PF03517">
    <property type="entry name" value="Voldacs"/>
    <property type="match status" value="1"/>
</dbReference>
<evidence type="ECO:0000256" key="3">
    <source>
        <dbReference type="ARBA" id="ARBA00022490"/>
    </source>
</evidence>
<keyword evidence="4" id="KW-0539">Nucleus</keyword>
<evidence type="ECO:0000256" key="2">
    <source>
        <dbReference type="ARBA" id="ARBA00004496"/>
    </source>
</evidence>
<name>A0A0X3NXF0_SCHSO</name>
<dbReference type="GO" id="GO:0000387">
    <property type="term" value="P:spliceosomal snRNP assembly"/>
    <property type="evidence" value="ECO:0007669"/>
    <property type="project" value="TreeGrafter"/>
</dbReference>
<evidence type="ECO:0000256" key="4">
    <source>
        <dbReference type="ARBA" id="ARBA00023242"/>
    </source>
</evidence>
<comment type="subcellular location">
    <subcellularLocation>
        <location evidence="2">Cytoplasm</location>
    </subcellularLocation>
    <subcellularLocation>
        <location evidence="1">Nucleus</location>
    </subcellularLocation>
</comment>
<dbReference type="InterPro" id="IPR011993">
    <property type="entry name" value="PH-like_dom_sf"/>
</dbReference>
<feature type="region of interest" description="Disordered" evidence="5">
    <location>
        <begin position="93"/>
        <end position="136"/>
    </location>
</feature>
<dbReference type="GO" id="GO:0005681">
    <property type="term" value="C:spliceosomal complex"/>
    <property type="evidence" value="ECO:0007669"/>
    <property type="project" value="TreeGrafter"/>
</dbReference>
<dbReference type="PANTHER" id="PTHR21399">
    <property type="entry name" value="CHLORIDE CONDUCTANCE REGULATORY PROTEIN ICLN"/>
    <property type="match status" value="1"/>
</dbReference>
<reference evidence="6" key="1">
    <citation type="submission" date="2016-01" db="EMBL/GenBank/DDBJ databases">
        <title>Reference transcriptome for the parasite Schistocephalus solidus: insights into the molecular evolution of parasitism.</title>
        <authorList>
            <person name="Hebert F.O."/>
            <person name="Grambauer S."/>
            <person name="Barber I."/>
            <person name="Landry C.R."/>
            <person name="Aubin-Horth N."/>
        </authorList>
    </citation>
    <scope>NUCLEOTIDE SEQUENCE</scope>
</reference>
<dbReference type="GO" id="GO:0045292">
    <property type="term" value="P:mRNA cis splicing, via spliceosome"/>
    <property type="evidence" value="ECO:0007669"/>
    <property type="project" value="TreeGrafter"/>
</dbReference>
<gene>
    <name evidence="6" type="primary">ICLN</name>
    <name evidence="7" type="ORF">SSLN_LOCUS8298</name>
    <name evidence="6" type="ORF">TR19668</name>
</gene>
<evidence type="ECO:0000256" key="1">
    <source>
        <dbReference type="ARBA" id="ARBA00004123"/>
    </source>
</evidence>
<reference evidence="7 8" key="3">
    <citation type="submission" date="2018-11" db="EMBL/GenBank/DDBJ databases">
        <authorList>
            <consortium name="Pathogen Informatics"/>
        </authorList>
    </citation>
    <scope>NUCLEOTIDE SEQUENCE [LARGE SCALE GENOMIC DNA]</scope>
    <source>
        <strain evidence="7 8">NST_G2</strain>
    </source>
</reference>
<keyword evidence="3" id="KW-0963">Cytoplasm</keyword>
<dbReference type="OrthoDB" id="19714at2759"/>
<dbReference type="GO" id="GO:0005829">
    <property type="term" value="C:cytosol"/>
    <property type="evidence" value="ECO:0007669"/>
    <property type="project" value="TreeGrafter"/>
</dbReference>
<evidence type="ECO:0000313" key="6">
    <source>
        <dbReference type="EMBL" id="JAP44235.1"/>
    </source>
</evidence>
<dbReference type="AlphaFoldDB" id="A0A0X3NXF0"/>
<protein>
    <submittedName>
        <fullName evidence="6 9">Methylosome subunit pICln</fullName>
    </submittedName>
</protein>